<evidence type="ECO:0000259" key="2">
    <source>
        <dbReference type="PROSITE" id="PS50022"/>
    </source>
</evidence>
<dbReference type="InterPro" id="IPR012334">
    <property type="entry name" value="Pectin_lyas_fold"/>
</dbReference>
<dbReference type="RefSeq" id="WP_153791920.1">
    <property type="nucleotide sequence ID" value="NZ_CP045915.1"/>
</dbReference>
<keyword evidence="1" id="KW-0812">Transmembrane</keyword>
<evidence type="ECO:0000313" key="4">
    <source>
        <dbReference type="Proteomes" id="UP000339690"/>
    </source>
</evidence>
<name>A0A5Q2TKV2_9BACI</name>
<dbReference type="Gene3D" id="2.60.120.260">
    <property type="entry name" value="Galactose-binding domain-like"/>
    <property type="match status" value="1"/>
</dbReference>
<dbReference type="Proteomes" id="UP000339690">
    <property type="component" value="Chromosome"/>
</dbReference>
<dbReference type="SUPFAM" id="SSF49785">
    <property type="entry name" value="Galactose-binding domain-like"/>
    <property type="match status" value="1"/>
</dbReference>
<dbReference type="KEGG" id="grc:GI584_16660"/>
<feature type="transmembrane region" description="Helical" evidence="1">
    <location>
        <begin position="15"/>
        <end position="35"/>
    </location>
</feature>
<keyword evidence="4" id="KW-1185">Reference proteome</keyword>
<keyword evidence="1" id="KW-0472">Membrane</keyword>
<dbReference type="CDD" id="cd14251">
    <property type="entry name" value="PL-6"/>
    <property type="match status" value="1"/>
</dbReference>
<feature type="domain" description="F5/8 type C" evidence="2">
    <location>
        <begin position="859"/>
        <end position="1001"/>
    </location>
</feature>
<evidence type="ECO:0000313" key="3">
    <source>
        <dbReference type="EMBL" id="QGH35579.1"/>
    </source>
</evidence>
<dbReference type="Pfam" id="PF00754">
    <property type="entry name" value="F5_F8_type_C"/>
    <property type="match status" value="1"/>
</dbReference>
<dbReference type="SUPFAM" id="SSF51126">
    <property type="entry name" value="Pectin lyase-like"/>
    <property type="match status" value="1"/>
</dbReference>
<dbReference type="InterPro" id="IPR039513">
    <property type="entry name" value="PL-6"/>
</dbReference>
<protein>
    <recommendedName>
        <fullName evidence="2">F5/8 type C domain-containing protein</fullName>
    </recommendedName>
</protein>
<dbReference type="EMBL" id="CP045915">
    <property type="protein sequence ID" value="QGH35579.1"/>
    <property type="molecule type" value="Genomic_DNA"/>
</dbReference>
<dbReference type="InterPro" id="IPR011050">
    <property type="entry name" value="Pectin_lyase_fold/virulence"/>
</dbReference>
<reference evidence="3 4" key="1">
    <citation type="submission" date="2019-11" db="EMBL/GenBank/DDBJ databases">
        <title>Gracilibacillus salitolerans sp. nov., a moderate halophile isolated from a saline soil in northwest China.</title>
        <authorList>
            <person name="Gan L."/>
        </authorList>
    </citation>
    <scope>NUCLEOTIDE SEQUENCE [LARGE SCALE GENOMIC DNA]</scope>
    <source>
        <strain evidence="3 4">SCU50</strain>
    </source>
</reference>
<dbReference type="SMART" id="SM00710">
    <property type="entry name" value="PbH1"/>
    <property type="match status" value="4"/>
</dbReference>
<sequence length="1001" mass="113235">MKQTAMYTSGIKRSFYLTLLFFISIFMFLFLPTIMKAENNDSVLHLDFEEGTESFNLNESVEIVDGIAQATIPNPTEYQFARVMVTPVNSNDSLFSVESTQNKVSYRIKVTGHEAAEVDYIAFRLKGTNNTQTFITLHRDIELDQWYEGEFTLNEMTASDGKNKFSIGDEITEVRSDAKNHIEEENPITIHVDYMHIDPPNPEDEKDPDVIELEQTLQNQVANAQPGDEIIVPNGTYQDFEATLTGNGVENNPITIKAETPGEVIFTGNVHITLMGDYLTFRDFHFDQANPSGHNYVLGLSGLSHSRITGNFFHNSGPTDPYAGVIRVRNNSQYNRIDHNTLKGNVSMGIAIRVNDNNNLENQYNKIDHNYFKDIPEVNEIYPEEGNNGLESIQIGQGYGYEQVDVYTTVESNLFENIIGDGSEIISNKTANNVYRDNTFKNSDSGFTLRFGANNTVEENVFLRTKFGIRVTDENQTINNNYMYQVGQGIRVLAGRHDAEAEQERQMNYIPVQHATISNNVIMYPTSQAIVVGDGFSFNPSSQYTYYEPKDSMITNNRIVLNEGEAIHQVIGENIHYENNRVELIGNDAAIGNIETGLQKQKLKMNYDSNSQIYHTKKGKDHPIPLTISDVGPTNKWWLKGLKETSDQLETIDQSSINENTVTNLIKKNSEIQVNGHPSKLIPHVLEGKDYVAFDIKASNDDFPVWDTLKMTLFEEHGVEEWSAEIGSISEQWHHVIIPLEEFYLSSFVNGNTFKDKRELHSMKLQTLSGIDVEVKNFSTGQFHTEDFTINEDNIQLGIGVDKNLSDLVTHATYKGGYQATISAEEIIWEAMDEDLLTINKRTLSAVGETGESAITATYRNRTIEIPVEIIIQTIINVEASDEPQPENSKENTIDGDLSTRWSAEGEQWIMYELREELLINQVQLAWMSGDERKSYFDIEVSTDGSSWTEVFSGENSGETIELETYSFEEIPAKYVRIIGHGNSENNWNSLTEVLIPEIED</sequence>
<dbReference type="AlphaFoldDB" id="A0A5Q2TKV2"/>
<dbReference type="Pfam" id="PF14592">
    <property type="entry name" value="Chondroitinas_B"/>
    <property type="match status" value="1"/>
</dbReference>
<gene>
    <name evidence="3" type="ORF">GI584_16660</name>
</gene>
<dbReference type="InterPro" id="IPR008979">
    <property type="entry name" value="Galactose-bd-like_sf"/>
</dbReference>
<evidence type="ECO:0000256" key="1">
    <source>
        <dbReference type="SAM" id="Phobius"/>
    </source>
</evidence>
<dbReference type="PROSITE" id="PS50022">
    <property type="entry name" value="FA58C_3"/>
    <property type="match status" value="1"/>
</dbReference>
<accession>A0A5Q2TKV2</accession>
<organism evidence="3 4">
    <name type="scientific">Gracilibacillus salitolerans</name>
    <dbReference type="NCBI Taxonomy" id="2663022"/>
    <lineage>
        <taxon>Bacteria</taxon>
        <taxon>Bacillati</taxon>
        <taxon>Bacillota</taxon>
        <taxon>Bacilli</taxon>
        <taxon>Bacillales</taxon>
        <taxon>Bacillaceae</taxon>
        <taxon>Gracilibacillus</taxon>
    </lineage>
</organism>
<dbReference type="InterPro" id="IPR006626">
    <property type="entry name" value="PbH1"/>
</dbReference>
<keyword evidence="1" id="KW-1133">Transmembrane helix</keyword>
<dbReference type="Gene3D" id="2.160.20.10">
    <property type="entry name" value="Single-stranded right-handed beta-helix, Pectin lyase-like"/>
    <property type="match status" value="1"/>
</dbReference>
<dbReference type="InterPro" id="IPR000421">
    <property type="entry name" value="FA58C"/>
</dbReference>
<proteinExistence type="predicted"/>